<dbReference type="EMBL" id="CP047423">
    <property type="protein sequence ID" value="QPD05842.1"/>
    <property type="molecule type" value="Genomic_DNA"/>
</dbReference>
<evidence type="ECO:0008006" key="3">
    <source>
        <dbReference type="Google" id="ProtNLM"/>
    </source>
</evidence>
<accession>A0A7S8FHC8</accession>
<name>A0A7S8FHC8_9BACT</name>
<dbReference type="KEGG" id="nkf:Nkreftii_003616"/>
<proteinExistence type="predicted"/>
<sequence>MERTVVDALKNPVIGQEEPVWATWPDEALLDLPMCDLHLGLTGGFLEQPITELTRELEQRGLLFRPHFWISNEWFTPDGVPGIAIPFYLAHPRLAKLELNQMLEVEGGTREWCLRILRHEAGHAIENAYKLRRRRTRQGIFGKSSQRYPMYYSPRPYSRSFVRHLDLWYAQSHPDEDFAETFAVWLTPDSLWEERYRGWPVLKKLKYVDGLMKELQGASPYVTTSEEVDSLSSLKKTLREHYERKRRHYGIDRQLQYDPDLKRLFSAMPSHSSKPSAASFLNRFRREVRRKVASWTGEYQYTIDQVLEDMIRRCRELDLRVPIAEEQAKLDFTILLTVHTMNFLRSGRHRVAL</sequence>
<organism evidence="1 2">
    <name type="scientific">Candidatus Nitrospira kreftii</name>
    <dbReference type="NCBI Taxonomy" id="2652173"/>
    <lineage>
        <taxon>Bacteria</taxon>
        <taxon>Pseudomonadati</taxon>
        <taxon>Nitrospirota</taxon>
        <taxon>Nitrospiria</taxon>
        <taxon>Nitrospirales</taxon>
        <taxon>Nitrospiraceae</taxon>
        <taxon>Nitrospira</taxon>
    </lineage>
</organism>
<dbReference type="AlphaFoldDB" id="A0A7S8FHC8"/>
<reference evidence="1 2" key="1">
    <citation type="journal article" date="2020" name="ISME J.">
        <title>Enrichment and physiological characterization of a novel comammox Nitrospira indicates ammonium inhibition of complete nitrification.</title>
        <authorList>
            <person name="Sakoula D."/>
            <person name="Koch H."/>
            <person name="Frank J."/>
            <person name="Jetten M.S.M."/>
            <person name="van Kessel M.A.H.J."/>
            <person name="Lucker S."/>
        </authorList>
    </citation>
    <scope>NUCLEOTIDE SEQUENCE [LARGE SCALE GENOMIC DNA]</scope>
    <source>
        <strain evidence="1">Comreactor17</strain>
    </source>
</reference>
<protein>
    <recommendedName>
        <fullName evidence="3">Zinc-binding metallo-peptidase</fullName>
    </recommendedName>
</protein>
<dbReference type="Gene3D" id="3.40.390.70">
    <property type="match status" value="1"/>
</dbReference>
<evidence type="ECO:0000313" key="1">
    <source>
        <dbReference type="EMBL" id="QPD05842.1"/>
    </source>
</evidence>
<dbReference type="Proteomes" id="UP000593737">
    <property type="component" value="Chromosome"/>
</dbReference>
<evidence type="ECO:0000313" key="2">
    <source>
        <dbReference type="Proteomes" id="UP000593737"/>
    </source>
</evidence>
<gene>
    <name evidence="1" type="ORF">Nkreftii_003616</name>
</gene>